<accession>A0ABR0A9B8</accession>
<reference evidence="1 2" key="1">
    <citation type="journal article" date="2023" name="Nucleic Acids Res.">
        <title>The hologenome of Daphnia magna reveals possible DNA methylation and microbiome-mediated evolution of the host genome.</title>
        <authorList>
            <person name="Chaturvedi A."/>
            <person name="Li X."/>
            <person name="Dhandapani V."/>
            <person name="Marshall H."/>
            <person name="Kissane S."/>
            <person name="Cuenca-Cambronero M."/>
            <person name="Asole G."/>
            <person name="Calvet F."/>
            <person name="Ruiz-Romero M."/>
            <person name="Marangio P."/>
            <person name="Guigo R."/>
            <person name="Rago D."/>
            <person name="Mirbahai L."/>
            <person name="Eastwood N."/>
            <person name="Colbourne J.K."/>
            <person name="Zhou J."/>
            <person name="Mallon E."/>
            <person name="Orsini L."/>
        </authorList>
    </citation>
    <scope>NUCLEOTIDE SEQUENCE [LARGE SCALE GENOMIC DNA]</scope>
    <source>
        <strain evidence="1">LRV0_1</strain>
    </source>
</reference>
<evidence type="ECO:0000313" key="1">
    <source>
        <dbReference type="EMBL" id="KAK4021737.1"/>
    </source>
</evidence>
<dbReference type="Proteomes" id="UP001234178">
    <property type="component" value="Unassembled WGS sequence"/>
</dbReference>
<gene>
    <name evidence="1" type="ORF">OUZ56_003646</name>
</gene>
<sequence>MVAKQYSNAGYFFFNQFIVFFNVACDANTSGHFCKPSLATAKFKSWAKPEKCTTPSIRRANRMLAPLSEIKTIFINYRVHLLYLFRMTQRKVTG</sequence>
<evidence type="ECO:0008006" key="3">
    <source>
        <dbReference type="Google" id="ProtNLM"/>
    </source>
</evidence>
<proteinExistence type="predicted"/>
<keyword evidence="2" id="KW-1185">Reference proteome</keyword>
<comment type="caution">
    <text evidence="1">The sequence shown here is derived from an EMBL/GenBank/DDBJ whole genome shotgun (WGS) entry which is preliminary data.</text>
</comment>
<name>A0ABR0A9B8_9CRUS</name>
<evidence type="ECO:0000313" key="2">
    <source>
        <dbReference type="Proteomes" id="UP001234178"/>
    </source>
</evidence>
<protein>
    <recommendedName>
        <fullName evidence="3">Secreted protein</fullName>
    </recommendedName>
</protein>
<organism evidence="1 2">
    <name type="scientific">Daphnia magna</name>
    <dbReference type="NCBI Taxonomy" id="35525"/>
    <lineage>
        <taxon>Eukaryota</taxon>
        <taxon>Metazoa</taxon>
        <taxon>Ecdysozoa</taxon>
        <taxon>Arthropoda</taxon>
        <taxon>Crustacea</taxon>
        <taxon>Branchiopoda</taxon>
        <taxon>Diplostraca</taxon>
        <taxon>Cladocera</taxon>
        <taxon>Anomopoda</taxon>
        <taxon>Daphniidae</taxon>
        <taxon>Daphnia</taxon>
    </lineage>
</organism>
<dbReference type="EMBL" id="JAOYFB010000036">
    <property type="protein sequence ID" value="KAK4021737.1"/>
    <property type="molecule type" value="Genomic_DNA"/>
</dbReference>